<feature type="coiled-coil region" evidence="4">
    <location>
        <begin position="277"/>
        <end position="365"/>
    </location>
</feature>
<evidence type="ECO:0000256" key="4">
    <source>
        <dbReference type="SAM" id="Coils"/>
    </source>
</evidence>
<reference evidence="6 7" key="1">
    <citation type="journal article" date="2004" name="Extremophiles">
        <title>Halobacillus locisalis sp. nov., a halophilic bacterium isolated from a marine solar saltern of the Yellow Sea in Korea.</title>
        <authorList>
            <person name="Yoon J.H."/>
            <person name="Kang K.H."/>
            <person name="Oh T.K."/>
            <person name="Park Y.H."/>
        </authorList>
    </citation>
    <scope>NUCLEOTIDE SEQUENCE [LARGE SCALE GENOMIC DNA]</scope>
    <source>
        <strain evidence="6 7">KCTC 3788</strain>
    </source>
</reference>
<dbReference type="EMBL" id="JACEFG010000001">
    <property type="protein sequence ID" value="MBA2173942.1"/>
    <property type="molecule type" value="Genomic_DNA"/>
</dbReference>
<dbReference type="InterPro" id="IPR027417">
    <property type="entry name" value="P-loop_NTPase"/>
</dbReference>
<proteinExistence type="inferred from homology"/>
<dbReference type="Proteomes" id="UP000571017">
    <property type="component" value="Unassembled WGS sequence"/>
</dbReference>
<feature type="coiled-coil region" evidence="4">
    <location>
        <begin position="603"/>
        <end position="703"/>
    </location>
</feature>
<evidence type="ECO:0000256" key="3">
    <source>
        <dbReference type="ARBA" id="ARBA00013368"/>
    </source>
</evidence>
<keyword evidence="7" id="KW-1185">Reference proteome</keyword>
<comment type="similarity">
    <text evidence="1">Belongs to the SMC family. SbcC subfamily.</text>
</comment>
<accession>A0A838CP66</accession>
<feature type="coiled-coil region" evidence="4">
    <location>
        <begin position="545"/>
        <end position="572"/>
    </location>
</feature>
<dbReference type="RefSeq" id="WP_181470970.1">
    <property type="nucleotide sequence ID" value="NZ_JACEFG010000001.1"/>
</dbReference>
<evidence type="ECO:0000256" key="5">
    <source>
        <dbReference type="SAM" id="MobiDB-lite"/>
    </source>
</evidence>
<dbReference type="PANTHER" id="PTHR32114:SF2">
    <property type="entry name" value="ABC TRANSPORTER ABCH.3"/>
    <property type="match status" value="1"/>
</dbReference>
<evidence type="ECO:0000313" key="6">
    <source>
        <dbReference type="EMBL" id="MBA2173942.1"/>
    </source>
</evidence>
<protein>
    <recommendedName>
        <fullName evidence="3">Nuclease SbcCD subunit C</fullName>
    </recommendedName>
</protein>
<gene>
    <name evidence="6" type="ORF">H0266_03415</name>
</gene>
<dbReference type="PANTHER" id="PTHR32114">
    <property type="entry name" value="ABC TRANSPORTER ABCH.3"/>
    <property type="match status" value="1"/>
</dbReference>
<feature type="coiled-coil region" evidence="4">
    <location>
        <begin position="778"/>
        <end position="831"/>
    </location>
</feature>
<evidence type="ECO:0000256" key="2">
    <source>
        <dbReference type="ARBA" id="ARBA00011322"/>
    </source>
</evidence>
<organism evidence="6 7">
    <name type="scientific">Halobacillus locisalis</name>
    <dbReference type="NCBI Taxonomy" id="220753"/>
    <lineage>
        <taxon>Bacteria</taxon>
        <taxon>Bacillati</taxon>
        <taxon>Bacillota</taxon>
        <taxon>Bacilli</taxon>
        <taxon>Bacillales</taxon>
        <taxon>Bacillaceae</taxon>
        <taxon>Halobacillus</taxon>
    </lineage>
</organism>
<comment type="subunit">
    <text evidence="2">Heterodimer of SbcC and SbcD.</text>
</comment>
<name>A0A838CP66_9BACI</name>
<keyword evidence="4" id="KW-0175">Coiled coil</keyword>
<dbReference type="SUPFAM" id="SSF52540">
    <property type="entry name" value="P-loop containing nucleoside triphosphate hydrolases"/>
    <property type="match status" value="2"/>
</dbReference>
<dbReference type="Gene3D" id="3.40.50.300">
    <property type="entry name" value="P-loop containing nucleotide triphosphate hydrolases"/>
    <property type="match status" value="2"/>
</dbReference>
<comment type="caution">
    <text evidence="6">The sequence shown here is derived from an EMBL/GenBank/DDBJ whole genome shotgun (WGS) entry which is preliminary data.</text>
</comment>
<evidence type="ECO:0000313" key="7">
    <source>
        <dbReference type="Proteomes" id="UP000571017"/>
    </source>
</evidence>
<evidence type="ECO:0000256" key="1">
    <source>
        <dbReference type="ARBA" id="ARBA00006930"/>
    </source>
</evidence>
<feature type="coiled-coil region" evidence="4">
    <location>
        <begin position="392"/>
        <end position="502"/>
    </location>
</feature>
<dbReference type="AlphaFoldDB" id="A0A838CP66"/>
<dbReference type="Pfam" id="PF13558">
    <property type="entry name" value="SbcC_Walker_B"/>
    <property type="match status" value="1"/>
</dbReference>
<sequence>MRALTLTMNAFGPYRDRQMIDFSLLGEESIFLITGPTGAGKTTVFDAMCFALYGRASGSDRDQDSMRSHFADENDPTFVEFHFELRGKGYRVVRMPKQLRKKERGEGFKEDPARTELFLVTDEEERLIASKIKEVNEYIEDILGLDYEQFRKMIMIPQGEFRRLISENSKEREEILQRIFKTHFYSELTDHFKKQASELESGIEQFRWRIDQEVAKIHWGIETEESLENMEPDRIVERLTTRLNDQHSFLDEQYKMIEEQTEIVEKNQEAYQTSKQIDALFQTREELEETSKQLEAKREKVEKLKETVAWAKKANEVAPYEKQWVSRSKELEQLEKAQVEKASKRKQLEERFVHIEEEYEEERGKDTVREQLKQEWERRLKEKDHLQEFLQLQRKQEEKNQEINHKENHLNQELVKHKELVEAKNALKSITKEQKGLTEKRYAYLAERDQKNTEVKNLHRLLEEWKKLSRLRQSYQTFMTQYKSLQTEEKQARKEYEQVLDNIRSHHAYGLSLKLEKDEPCPVCGSSHHPNVASKPESVPDDQRVEEMKQRLQKTSERYSRAQEQLVEVKAEGESQRQLMDALKEDAGFGEENLDEGTIRKKLEDTEQALKTSQKNVAHADAEWKRIEESERQLEQLEKQEQELSQRIETMRTTIARAKEESVRNQTQIDSFQEQKGLDTFDQAELDKAIVKAKNAYEQATKTWQTIYERYHETRDQLQQIRVSESEGEKYKRQVEQAVQKSKQEFDHTFAQSGFSSMDQYHAALLEKGEVDRKQGEIDAYMKEQAILQDRMQDVKARLEGVVRPDLEARLKEWETSKEQLNIKQQRLNEHRLAYQQNEAVQKQLNTLIREQGDLAKRYYDIAELAQLARGDNALRLSLERYVLAAFLDEILVQANLRFDQMSDHRYQLIRSDEIAKRGAQSGLDLEVLDHHTGQQRSVRTLSGGEGFKASLSLALGMADVVQSHAGGVQLDTLFIDEGFGTLDDLSLEQAIDCLRGLQDGNRMLGIISHVAQLKEEIPAKLQIDSGPEGSRVSFVFQ</sequence>
<feature type="region of interest" description="Disordered" evidence="5">
    <location>
        <begin position="524"/>
        <end position="544"/>
    </location>
</feature>